<keyword evidence="7" id="KW-0378">Hydrolase</keyword>
<organism evidence="7">
    <name type="scientific">mine drainage metagenome</name>
    <dbReference type="NCBI Taxonomy" id="410659"/>
    <lineage>
        <taxon>unclassified sequences</taxon>
        <taxon>metagenomes</taxon>
        <taxon>ecological metagenomes</taxon>
    </lineage>
</organism>
<dbReference type="PANTHER" id="PTHR21327">
    <property type="entry name" value="GTP CYCLOHYDROLASE II-RELATED"/>
    <property type="match status" value="1"/>
</dbReference>
<feature type="domain" description="GTP cyclohydrolase II" evidence="6">
    <location>
        <begin position="25"/>
        <end position="194"/>
    </location>
</feature>
<name>T0Z1J4_9ZZZZ</name>
<dbReference type="PANTHER" id="PTHR21327:SF46">
    <property type="entry name" value="3,4-DIHYDROXY-2-BUTANONE 4-PHOSPHATE SYNTHASE"/>
    <property type="match status" value="1"/>
</dbReference>
<keyword evidence="2" id="KW-0686">Riboflavin biosynthesis</keyword>
<sequence length="223" mass="25287">MKQRTRRFVINGKAITVSDKSSGYIENKYGQFYLHYVDVNDEWGTYLVLVKARRYSDYMPIFGNDEVYLRIDSGCATGYIFDDATCDCRLQLEHAMSMIAKNGSGMVIMSEAQDGRGFGLEFKLKTLTAIKDLGIDTVSAFNRVSKSGKADRRTYEGTIAIMKLFGIKSGNKVVLLTNNPDKIGMLRDHGFNVSYKAYHPRIRNRLLAINMKGKREKLGYREG</sequence>
<evidence type="ECO:0000259" key="6">
    <source>
        <dbReference type="Pfam" id="PF00925"/>
    </source>
</evidence>
<evidence type="ECO:0000256" key="3">
    <source>
        <dbReference type="ARBA" id="ARBA00022842"/>
    </source>
</evidence>
<dbReference type="InterPro" id="IPR036144">
    <property type="entry name" value="RibA-like_sf"/>
</dbReference>
<dbReference type="EMBL" id="AUZZ01008098">
    <property type="protein sequence ID" value="EQD39113.1"/>
    <property type="molecule type" value="Genomic_DNA"/>
</dbReference>
<keyword evidence="3" id="KW-0460">Magnesium</keyword>
<keyword evidence="5" id="KW-0456">Lyase</keyword>
<evidence type="ECO:0000256" key="5">
    <source>
        <dbReference type="ARBA" id="ARBA00023239"/>
    </source>
</evidence>
<evidence type="ECO:0000256" key="2">
    <source>
        <dbReference type="ARBA" id="ARBA00022619"/>
    </source>
</evidence>
<dbReference type="GO" id="GO:0008686">
    <property type="term" value="F:3,4-dihydroxy-2-butanone-4-phosphate synthase activity"/>
    <property type="evidence" value="ECO:0007669"/>
    <property type="project" value="TreeGrafter"/>
</dbReference>
<evidence type="ECO:0000256" key="1">
    <source>
        <dbReference type="ARBA" id="ARBA00005104"/>
    </source>
</evidence>
<dbReference type="SUPFAM" id="SSF142695">
    <property type="entry name" value="RibA-like"/>
    <property type="match status" value="1"/>
</dbReference>
<protein>
    <submittedName>
        <fullName evidence="7">GTP cyclohydrolase II</fullName>
    </submittedName>
</protein>
<dbReference type="Pfam" id="PF00925">
    <property type="entry name" value="GTP_cyclohydro2"/>
    <property type="match status" value="1"/>
</dbReference>
<dbReference type="AlphaFoldDB" id="T0Z1J4"/>
<evidence type="ECO:0000256" key="4">
    <source>
        <dbReference type="ARBA" id="ARBA00023211"/>
    </source>
</evidence>
<proteinExistence type="predicted"/>
<dbReference type="GO" id="GO:0005829">
    <property type="term" value="C:cytosol"/>
    <property type="evidence" value="ECO:0007669"/>
    <property type="project" value="TreeGrafter"/>
</dbReference>
<keyword evidence="4" id="KW-0464">Manganese</keyword>
<comment type="pathway">
    <text evidence="1">Cofactor biosynthesis; riboflavin biosynthesis.</text>
</comment>
<reference evidence="7" key="1">
    <citation type="submission" date="2013-08" db="EMBL/GenBank/DDBJ databases">
        <authorList>
            <person name="Mendez C."/>
            <person name="Richter M."/>
            <person name="Ferrer M."/>
            <person name="Sanchez J."/>
        </authorList>
    </citation>
    <scope>NUCLEOTIDE SEQUENCE</scope>
</reference>
<dbReference type="Gene3D" id="3.40.50.10990">
    <property type="entry name" value="GTP cyclohydrolase II"/>
    <property type="match status" value="1"/>
</dbReference>
<reference evidence="7" key="2">
    <citation type="journal article" date="2014" name="ISME J.">
        <title>Microbial stratification in low pH oxic and suboxic macroscopic growths along an acid mine drainage.</title>
        <authorList>
            <person name="Mendez-Garcia C."/>
            <person name="Mesa V."/>
            <person name="Sprenger R.R."/>
            <person name="Richter M."/>
            <person name="Diez M.S."/>
            <person name="Solano J."/>
            <person name="Bargiela R."/>
            <person name="Golyshina O.V."/>
            <person name="Manteca A."/>
            <person name="Ramos J.L."/>
            <person name="Gallego J.R."/>
            <person name="Llorente I."/>
            <person name="Martins Dos Santos V.A."/>
            <person name="Jensen O.N."/>
            <person name="Pelaez A.I."/>
            <person name="Sanchez J."/>
            <person name="Ferrer M."/>
        </authorList>
    </citation>
    <scope>NUCLEOTIDE SEQUENCE</scope>
</reference>
<dbReference type="GO" id="GO:0009231">
    <property type="term" value="P:riboflavin biosynthetic process"/>
    <property type="evidence" value="ECO:0007669"/>
    <property type="project" value="UniProtKB-KW"/>
</dbReference>
<comment type="caution">
    <text evidence="7">The sequence shown here is derived from an EMBL/GenBank/DDBJ whole genome shotgun (WGS) entry which is preliminary data.</text>
</comment>
<gene>
    <name evidence="7" type="ORF">B2A_11238</name>
</gene>
<dbReference type="InterPro" id="IPR032677">
    <property type="entry name" value="GTP_cyclohydro_II"/>
</dbReference>
<dbReference type="GO" id="GO:0016787">
    <property type="term" value="F:hydrolase activity"/>
    <property type="evidence" value="ECO:0007669"/>
    <property type="project" value="UniProtKB-KW"/>
</dbReference>
<accession>T0Z1J4</accession>
<evidence type="ECO:0000313" key="7">
    <source>
        <dbReference type="EMBL" id="EQD39113.1"/>
    </source>
</evidence>